<keyword evidence="4" id="KW-0309">Germination</keyword>
<proteinExistence type="inferred from homology"/>
<evidence type="ECO:0000256" key="5">
    <source>
        <dbReference type="ARBA" id="ARBA00022692"/>
    </source>
</evidence>
<sequence>MKVNLDVRKGKTVGVFYLFFLIHTVQTGAGIMGVPAVVYREAKQSAWISVLIAGIAMHIVVAIMIVILKQYENADIFGIQQDLFGKWVGKFLGILYIGYLMLLFLSVLLNYTEIVRVYIFPKMSTFAISFILISLCVYAVLGGLRVATGVSFIFFFATVWLIFMVYRPATLIHWEHYMPLFESGLSELWLGAIQTGFTVLGFEFLFFLYPYIDNKKWVWLSSQLAVAFTTFLIFIVTFVSIGYFSGDQLETMIWATLAMFKIIKFSVLERFDFVAVGLWLMVILPNLILILWAMTSGGKRLFQFKQKKSVYAFAIIAYIVVNLFEYRMDINMLTDWTAKIGSVIAFIYPVILLPIVLIKKRVQRRKASKGGSP</sequence>
<dbReference type="GO" id="GO:0016020">
    <property type="term" value="C:membrane"/>
    <property type="evidence" value="ECO:0007669"/>
    <property type="project" value="UniProtKB-SubCell"/>
</dbReference>
<keyword evidence="5 8" id="KW-0812">Transmembrane</keyword>
<dbReference type="eggNOG" id="COG0814">
    <property type="taxonomic scope" value="Bacteria"/>
</dbReference>
<comment type="subcellular location">
    <subcellularLocation>
        <location evidence="1">Membrane</location>
        <topology evidence="1">Multi-pass membrane protein</topology>
    </subcellularLocation>
</comment>
<gene>
    <name evidence="9" type="ORF">N781_06525</name>
</gene>
<dbReference type="PANTHER" id="PTHR34975">
    <property type="entry name" value="SPORE GERMINATION PROTEIN A2"/>
    <property type="match status" value="1"/>
</dbReference>
<dbReference type="Pfam" id="PF03845">
    <property type="entry name" value="Spore_permease"/>
    <property type="match status" value="1"/>
</dbReference>
<dbReference type="PANTHER" id="PTHR34975:SF2">
    <property type="entry name" value="SPORE GERMINATION PROTEIN A2"/>
    <property type="match status" value="1"/>
</dbReference>
<accession>A0A0A5GFD2</accession>
<evidence type="ECO:0000256" key="1">
    <source>
        <dbReference type="ARBA" id="ARBA00004141"/>
    </source>
</evidence>
<evidence type="ECO:0000256" key="4">
    <source>
        <dbReference type="ARBA" id="ARBA00022544"/>
    </source>
</evidence>
<feature type="transmembrane region" description="Helical" evidence="8">
    <location>
        <begin position="123"/>
        <end position="141"/>
    </location>
</feature>
<feature type="transmembrane region" description="Helical" evidence="8">
    <location>
        <begin position="224"/>
        <end position="244"/>
    </location>
</feature>
<dbReference type="RefSeq" id="WP_026801169.1">
    <property type="nucleotide sequence ID" value="NZ_AULI01000013.1"/>
</dbReference>
<evidence type="ECO:0000256" key="7">
    <source>
        <dbReference type="ARBA" id="ARBA00023136"/>
    </source>
</evidence>
<feature type="transmembrane region" description="Helical" evidence="8">
    <location>
        <begin position="273"/>
        <end position="297"/>
    </location>
</feature>
<dbReference type="Gene3D" id="1.20.1740.10">
    <property type="entry name" value="Amino acid/polyamine transporter I"/>
    <property type="match status" value="1"/>
</dbReference>
<dbReference type="AlphaFoldDB" id="A0A0A5GFD2"/>
<dbReference type="InterPro" id="IPR004761">
    <property type="entry name" value="Spore_GerAB"/>
</dbReference>
<organism evidence="9 10">
    <name type="scientific">Pontibacillus halophilus JSM 076056 = DSM 19796</name>
    <dbReference type="NCBI Taxonomy" id="1385510"/>
    <lineage>
        <taxon>Bacteria</taxon>
        <taxon>Bacillati</taxon>
        <taxon>Bacillota</taxon>
        <taxon>Bacilli</taxon>
        <taxon>Bacillales</taxon>
        <taxon>Bacillaceae</taxon>
        <taxon>Pontibacillus</taxon>
    </lineage>
</organism>
<dbReference type="NCBIfam" id="TIGR00912">
    <property type="entry name" value="2A0309"/>
    <property type="match status" value="1"/>
</dbReference>
<evidence type="ECO:0000256" key="8">
    <source>
        <dbReference type="SAM" id="Phobius"/>
    </source>
</evidence>
<keyword evidence="7 8" id="KW-0472">Membrane</keyword>
<keyword evidence="10" id="KW-1185">Reference proteome</keyword>
<evidence type="ECO:0000256" key="6">
    <source>
        <dbReference type="ARBA" id="ARBA00022989"/>
    </source>
</evidence>
<evidence type="ECO:0000313" key="10">
    <source>
        <dbReference type="Proteomes" id="UP000030528"/>
    </source>
</evidence>
<dbReference type="Proteomes" id="UP000030528">
    <property type="component" value="Unassembled WGS sequence"/>
</dbReference>
<feature type="transmembrane region" description="Helical" evidence="8">
    <location>
        <begin position="340"/>
        <end position="358"/>
    </location>
</feature>
<dbReference type="OrthoDB" id="2380240at2"/>
<feature type="transmembrane region" description="Helical" evidence="8">
    <location>
        <begin position="188"/>
        <end position="212"/>
    </location>
</feature>
<evidence type="ECO:0000256" key="2">
    <source>
        <dbReference type="ARBA" id="ARBA00007998"/>
    </source>
</evidence>
<keyword evidence="3" id="KW-0813">Transport</keyword>
<feature type="transmembrane region" description="Helical" evidence="8">
    <location>
        <begin position="46"/>
        <end position="67"/>
    </location>
</feature>
<reference evidence="9 10" key="1">
    <citation type="submission" date="2013-08" db="EMBL/GenBank/DDBJ databases">
        <authorList>
            <person name="Huang J."/>
            <person name="Wang G."/>
        </authorList>
    </citation>
    <scope>NUCLEOTIDE SEQUENCE [LARGE SCALE GENOMIC DNA]</scope>
    <source>
        <strain evidence="9 10">JSM 076056</strain>
    </source>
</reference>
<keyword evidence="6 8" id="KW-1133">Transmembrane helix</keyword>
<evidence type="ECO:0000313" key="9">
    <source>
        <dbReference type="EMBL" id="KGX90714.1"/>
    </source>
</evidence>
<dbReference type="GO" id="GO:0009847">
    <property type="term" value="P:spore germination"/>
    <property type="evidence" value="ECO:0007669"/>
    <property type="project" value="InterPro"/>
</dbReference>
<feature type="transmembrane region" description="Helical" evidence="8">
    <location>
        <begin position="309"/>
        <end position="328"/>
    </location>
</feature>
<comment type="similarity">
    <text evidence="2">Belongs to the amino acid-polyamine-organocation (APC) superfamily. Spore germination protein (SGP) (TC 2.A.3.9) family.</text>
</comment>
<evidence type="ECO:0000256" key="3">
    <source>
        <dbReference type="ARBA" id="ARBA00022448"/>
    </source>
</evidence>
<feature type="transmembrane region" description="Helical" evidence="8">
    <location>
        <begin position="87"/>
        <end position="111"/>
    </location>
</feature>
<dbReference type="EMBL" id="AVPE01000013">
    <property type="protein sequence ID" value="KGX90714.1"/>
    <property type="molecule type" value="Genomic_DNA"/>
</dbReference>
<protein>
    <submittedName>
        <fullName evidence="9">Spore germination protein</fullName>
    </submittedName>
</protein>
<name>A0A0A5GFD2_9BACI</name>
<comment type="caution">
    <text evidence="9">The sequence shown here is derived from an EMBL/GenBank/DDBJ whole genome shotgun (WGS) entry which is preliminary data.</text>
</comment>
<feature type="transmembrane region" description="Helical" evidence="8">
    <location>
        <begin position="147"/>
        <end position="167"/>
    </location>
</feature>
<feature type="transmembrane region" description="Helical" evidence="8">
    <location>
        <begin position="15"/>
        <end position="39"/>
    </location>
</feature>
<dbReference type="STRING" id="1385510.GCA_000425205_02893"/>